<dbReference type="SUPFAM" id="SSF57850">
    <property type="entry name" value="RING/U-box"/>
    <property type="match status" value="1"/>
</dbReference>
<feature type="region of interest" description="Disordered" evidence="9">
    <location>
        <begin position="99"/>
        <end position="129"/>
    </location>
</feature>
<dbReference type="Gene3D" id="3.30.40.10">
    <property type="entry name" value="Zinc/RING finger domain, C3HC4 (zinc finger)"/>
    <property type="match status" value="1"/>
</dbReference>
<dbReference type="PROSITE" id="PS00518">
    <property type="entry name" value="ZF_RING_1"/>
    <property type="match status" value="1"/>
</dbReference>
<dbReference type="PROSITE" id="PS50089">
    <property type="entry name" value="ZF_RING_2"/>
    <property type="match status" value="1"/>
</dbReference>
<dbReference type="EMBL" id="JAWDJR010000007">
    <property type="protein sequence ID" value="KAK9972180.1"/>
    <property type="molecule type" value="Genomic_DNA"/>
</dbReference>
<evidence type="ECO:0000256" key="4">
    <source>
        <dbReference type="ARBA" id="ARBA00022771"/>
    </source>
</evidence>
<dbReference type="SMART" id="SM00184">
    <property type="entry name" value="RING"/>
    <property type="match status" value="1"/>
</dbReference>
<organism evidence="11 12">
    <name type="scientific">Culter alburnus</name>
    <name type="common">Topmouth culter</name>
    <dbReference type="NCBI Taxonomy" id="194366"/>
    <lineage>
        <taxon>Eukaryota</taxon>
        <taxon>Metazoa</taxon>
        <taxon>Chordata</taxon>
        <taxon>Craniata</taxon>
        <taxon>Vertebrata</taxon>
        <taxon>Euteleostomi</taxon>
        <taxon>Actinopterygii</taxon>
        <taxon>Neopterygii</taxon>
        <taxon>Teleostei</taxon>
        <taxon>Ostariophysi</taxon>
        <taxon>Cypriniformes</taxon>
        <taxon>Xenocyprididae</taxon>
        <taxon>Xenocypridinae</taxon>
        <taxon>Culter</taxon>
    </lineage>
</organism>
<evidence type="ECO:0000313" key="12">
    <source>
        <dbReference type="Proteomes" id="UP001479290"/>
    </source>
</evidence>
<evidence type="ECO:0000313" key="11">
    <source>
        <dbReference type="EMBL" id="KAK9972180.1"/>
    </source>
</evidence>
<dbReference type="InterPro" id="IPR017907">
    <property type="entry name" value="Znf_RING_CS"/>
</dbReference>
<gene>
    <name evidence="11" type="ORF">ABG768_025504</name>
</gene>
<evidence type="ECO:0000256" key="7">
    <source>
        <dbReference type="ARBA" id="ARBA00031239"/>
    </source>
</evidence>
<reference evidence="11 12" key="1">
    <citation type="submission" date="2024-05" db="EMBL/GenBank/DDBJ databases">
        <title>A high-quality chromosomal-level genome assembly of Topmouth culter (Culter alburnus).</title>
        <authorList>
            <person name="Zhao H."/>
        </authorList>
    </citation>
    <scope>NUCLEOTIDE SEQUENCE [LARGE SCALE GENOMIC DNA]</scope>
    <source>
        <strain evidence="11">CATC2023</strain>
        <tissue evidence="11">Muscle</tissue>
    </source>
</reference>
<accession>A0AAW2AFU7</accession>
<proteinExistence type="predicted"/>
<keyword evidence="12" id="KW-1185">Reference proteome</keyword>
<dbReference type="PANTHER" id="PTHR46675:SF1">
    <property type="entry name" value="E3 UBIQUITIN-PROTEIN LIGASE RNF182"/>
    <property type="match status" value="1"/>
</dbReference>
<evidence type="ECO:0000256" key="9">
    <source>
        <dbReference type="SAM" id="MobiDB-lite"/>
    </source>
</evidence>
<keyword evidence="5" id="KW-0862">Zinc</keyword>
<protein>
    <recommendedName>
        <fullName evidence="2">E3 ubiquitin-protein ligase RNF182</fullName>
    </recommendedName>
    <alternativeName>
        <fullName evidence="7">RING finger protein 182</fullName>
    </alternativeName>
    <alternativeName>
        <fullName evidence="6">RING-type E3 ubiquitin transferase RNF182</fullName>
    </alternativeName>
</protein>
<name>A0AAW2AFU7_CULAL</name>
<dbReference type="PANTHER" id="PTHR46675">
    <property type="entry name" value="E3 UBIQUITIN-PROTEIN LIGASE RNF182"/>
    <property type="match status" value="1"/>
</dbReference>
<evidence type="ECO:0000256" key="5">
    <source>
        <dbReference type="ARBA" id="ARBA00022833"/>
    </source>
</evidence>
<sequence>MKSSQQETSQQDTMVPEMECGICYQSYNAGRRCPRQLSCKHSFCESCLSTLAQSAKIPEPRIACPLCRHSTSLSDARVQENLPVDEDIFERLVSAGSLEGCTDDDEDTEEPKQDASSPPKEDVSLPPRSRKGHLMKCIRRLCKIVNGDVRRNCMTDADLKDLAMMSCYMM</sequence>
<evidence type="ECO:0000259" key="10">
    <source>
        <dbReference type="PROSITE" id="PS50089"/>
    </source>
</evidence>
<dbReference type="AlphaFoldDB" id="A0AAW2AFU7"/>
<feature type="domain" description="RING-type" evidence="10">
    <location>
        <begin position="20"/>
        <end position="68"/>
    </location>
</feature>
<keyword evidence="3" id="KW-0479">Metal-binding</keyword>
<dbReference type="Proteomes" id="UP001479290">
    <property type="component" value="Unassembled WGS sequence"/>
</dbReference>
<evidence type="ECO:0000256" key="3">
    <source>
        <dbReference type="ARBA" id="ARBA00022723"/>
    </source>
</evidence>
<evidence type="ECO:0000256" key="1">
    <source>
        <dbReference type="ARBA" id="ARBA00011482"/>
    </source>
</evidence>
<dbReference type="GO" id="GO:0008270">
    <property type="term" value="F:zinc ion binding"/>
    <property type="evidence" value="ECO:0007669"/>
    <property type="project" value="UniProtKB-KW"/>
</dbReference>
<dbReference type="InterPro" id="IPR001841">
    <property type="entry name" value="Znf_RING"/>
</dbReference>
<comment type="subunit">
    <text evidence="1">Interacts with ATP6V0C.</text>
</comment>
<evidence type="ECO:0000256" key="2">
    <source>
        <dbReference type="ARBA" id="ARBA00014050"/>
    </source>
</evidence>
<dbReference type="Pfam" id="PF13639">
    <property type="entry name" value="zf-RING_2"/>
    <property type="match status" value="1"/>
</dbReference>
<evidence type="ECO:0000256" key="6">
    <source>
        <dbReference type="ARBA" id="ARBA00030086"/>
    </source>
</evidence>
<evidence type="ECO:0000256" key="8">
    <source>
        <dbReference type="PROSITE-ProRule" id="PRU00175"/>
    </source>
</evidence>
<dbReference type="InterPro" id="IPR042285">
    <property type="entry name" value="RNF182"/>
</dbReference>
<dbReference type="InterPro" id="IPR013083">
    <property type="entry name" value="Znf_RING/FYVE/PHD"/>
</dbReference>
<keyword evidence="4 8" id="KW-0863">Zinc-finger</keyword>
<comment type="caution">
    <text evidence="11">The sequence shown here is derived from an EMBL/GenBank/DDBJ whole genome shotgun (WGS) entry which is preliminary data.</text>
</comment>